<name>T1FDD8_HELRO</name>
<proteinExistence type="predicted"/>
<dbReference type="GeneID" id="20206837"/>
<dbReference type="EnsemblMetazoa" id="HelroT178560">
    <property type="protein sequence ID" value="HelroP178560"/>
    <property type="gene ID" value="HelroG178560"/>
</dbReference>
<protein>
    <submittedName>
        <fullName evidence="1 2">Uncharacterized protein</fullName>
    </submittedName>
</protein>
<accession>T1FDD8</accession>
<dbReference type="EMBL" id="KB097456">
    <property type="protein sequence ID" value="ESN97110.1"/>
    <property type="molecule type" value="Genomic_DNA"/>
</dbReference>
<dbReference type="HOGENOM" id="CLU_2123738_0_0_1"/>
<evidence type="ECO:0000313" key="3">
    <source>
        <dbReference type="Proteomes" id="UP000015101"/>
    </source>
</evidence>
<sequence length="114" mass="13120">MNERRYCAVTWFECCQSGVEKPLEVMRVVWMVQFMGCESFAASSFNIFHQTSTWNAHVHLASADEECNLNNDATKDDVVMTHISNRNINNTNNHIKNNINTNNNINNINTDTHE</sequence>
<reference evidence="2" key="3">
    <citation type="submission" date="2015-06" db="UniProtKB">
        <authorList>
            <consortium name="EnsemblMetazoa"/>
        </authorList>
    </citation>
    <scope>IDENTIFICATION</scope>
</reference>
<gene>
    <name evidence="2" type="primary">20206837</name>
    <name evidence="1" type="ORF">HELRODRAFT_178560</name>
</gene>
<dbReference type="AlphaFoldDB" id="T1FDD8"/>
<dbReference type="CTD" id="20206837"/>
<evidence type="ECO:0000313" key="1">
    <source>
        <dbReference type="EMBL" id="ESN97110.1"/>
    </source>
</evidence>
<evidence type="ECO:0000313" key="2">
    <source>
        <dbReference type="EnsemblMetazoa" id="HelroP178560"/>
    </source>
</evidence>
<keyword evidence="3" id="KW-1185">Reference proteome</keyword>
<dbReference type="Proteomes" id="UP000015101">
    <property type="component" value="Unassembled WGS sequence"/>
</dbReference>
<organism evidence="2 3">
    <name type="scientific">Helobdella robusta</name>
    <name type="common">Californian leech</name>
    <dbReference type="NCBI Taxonomy" id="6412"/>
    <lineage>
        <taxon>Eukaryota</taxon>
        <taxon>Metazoa</taxon>
        <taxon>Spiralia</taxon>
        <taxon>Lophotrochozoa</taxon>
        <taxon>Annelida</taxon>
        <taxon>Clitellata</taxon>
        <taxon>Hirudinea</taxon>
        <taxon>Rhynchobdellida</taxon>
        <taxon>Glossiphoniidae</taxon>
        <taxon>Helobdella</taxon>
    </lineage>
</organism>
<dbReference type="InParanoid" id="T1FDD8"/>
<dbReference type="KEGG" id="hro:HELRODRAFT_178560"/>
<reference evidence="3" key="1">
    <citation type="submission" date="2012-12" db="EMBL/GenBank/DDBJ databases">
        <authorList>
            <person name="Hellsten U."/>
            <person name="Grimwood J."/>
            <person name="Chapman J.A."/>
            <person name="Shapiro H."/>
            <person name="Aerts A."/>
            <person name="Otillar R.P."/>
            <person name="Terry A.Y."/>
            <person name="Boore J.L."/>
            <person name="Simakov O."/>
            <person name="Marletaz F."/>
            <person name="Cho S.-J."/>
            <person name="Edsinger-Gonzales E."/>
            <person name="Havlak P."/>
            <person name="Kuo D.-H."/>
            <person name="Larsson T."/>
            <person name="Lv J."/>
            <person name="Arendt D."/>
            <person name="Savage R."/>
            <person name="Osoegawa K."/>
            <person name="de Jong P."/>
            <person name="Lindberg D.R."/>
            <person name="Seaver E.C."/>
            <person name="Weisblat D.A."/>
            <person name="Putnam N.H."/>
            <person name="Grigoriev I.V."/>
            <person name="Rokhsar D.S."/>
        </authorList>
    </citation>
    <scope>NUCLEOTIDE SEQUENCE</scope>
</reference>
<dbReference type="EMBL" id="AMQM01006481">
    <property type="status" value="NOT_ANNOTATED_CDS"/>
    <property type="molecule type" value="Genomic_DNA"/>
</dbReference>
<reference evidence="1 3" key="2">
    <citation type="journal article" date="2013" name="Nature">
        <title>Insights into bilaterian evolution from three spiralian genomes.</title>
        <authorList>
            <person name="Simakov O."/>
            <person name="Marletaz F."/>
            <person name="Cho S.J."/>
            <person name="Edsinger-Gonzales E."/>
            <person name="Havlak P."/>
            <person name="Hellsten U."/>
            <person name="Kuo D.H."/>
            <person name="Larsson T."/>
            <person name="Lv J."/>
            <person name="Arendt D."/>
            <person name="Savage R."/>
            <person name="Osoegawa K."/>
            <person name="de Jong P."/>
            <person name="Grimwood J."/>
            <person name="Chapman J.A."/>
            <person name="Shapiro H."/>
            <person name="Aerts A."/>
            <person name="Otillar R.P."/>
            <person name="Terry A.Y."/>
            <person name="Boore J.L."/>
            <person name="Grigoriev I.V."/>
            <person name="Lindberg D.R."/>
            <person name="Seaver E.C."/>
            <person name="Weisblat D.A."/>
            <person name="Putnam N.H."/>
            <person name="Rokhsar D.S."/>
        </authorList>
    </citation>
    <scope>NUCLEOTIDE SEQUENCE</scope>
</reference>
<dbReference type="RefSeq" id="XP_009024891.1">
    <property type="nucleotide sequence ID" value="XM_009026643.1"/>
</dbReference>